<evidence type="ECO:0000256" key="1">
    <source>
        <dbReference type="SAM" id="MobiDB-lite"/>
    </source>
</evidence>
<evidence type="ECO:0000313" key="2">
    <source>
        <dbReference type="EMBL" id="EEF23299.1"/>
    </source>
</evidence>
<reference evidence="3" key="1">
    <citation type="journal article" date="2010" name="Nat. Biotechnol.">
        <title>Draft genome sequence of the oilseed species Ricinus communis.</title>
        <authorList>
            <person name="Chan A.P."/>
            <person name="Crabtree J."/>
            <person name="Zhao Q."/>
            <person name="Lorenzi H."/>
            <person name="Orvis J."/>
            <person name="Puiu D."/>
            <person name="Melake-Berhan A."/>
            <person name="Jones K.M."/>
            <person name="Redman J."/>
            <person name="Chen G."/>
            <person name="Cahoon E.B."/>
            <person name="Gedil M."/>
            <person name="Stanke M."/>
            <person name="Haas B.J."/>
            <person name="Wortman J.R."/>
            <person name="Fraser-Liggett C.M."/>
            <person name="Ravel J."/>
            <person name="Rabinowicz P.D."/>
        </authorList>
    </citation>
    <scope>NUCLEOTIDE SEQUENCE [LARGE SCALE GENOMIC DNA]</scope>
    <source>
        <strain evidence="3">cv. Hale</strain>
    </source>
</reference>
<dbReference type="Proteomes" id="UP000008311">
    <property type="component" value="Unassembled WGS sequence"/>
</dbReference>
<feature type="region of interest" description="Disordered" evidence="1">
    <location>
        <begin position="133"/>
        <end position="157"/>
    </location>
</feature>
<protein>
    <submittedName>
        <fullName evidence="2">Uncharacterized protein</fullName>
    </submittedName>
</protein>
<keyword evidence="3" id="KW-1185">Reference proteome</keyword>
<dbReference type="AlphaFoldDB" id="B9TLG5"/>
<sequence>MTCGELLLAGGRGRIVAIRRPAALPRVFGRSALADRRLRVPVGSGGLFAVHGIVPIAAGPQHRIHALTAQQMQRGAVVQLDVVEGVGDDLGRPGHAGAQVAGHRQLQHAEGQAAHADPEPHQAQLVQVLDEAGRRREHAEQTRLQPQQHRRRGPQAHQHDLAAQVVADLDLLLVLMRGLVHLVVALGLEEEVTRLAAGHRHAPGQQRGPGGIDQQQAVGDHEAAGAQQVQRLVDAAMVVVAVVVPALFVQECQKVFHAGLVHG</sequence>
<dbReference type="EMBL" id="EQ986797">
    <property type="protein sequence ID" value="EEF23299.1"/>
    <property type="molecule type" value="Genomic_DNA"/>
</dbReference>
<accession>B9TLG5</accession>
<name>B9TLG5_RICCO</name>
<evidence type="ECO:0000313" key="3">
    <source>
        <dbReference type="Proteomes" id="UP000008311"/>
    </source>
</evidence>
<proteinExistence type="predicted"/>
<feature type="region of interest" description="Disordered" evidence="1">
    <location>
        <begin position="91"/>
        <end position="119"/>
    </location>
</feature>
<dbReference type="InParanoid" id="B9TLG5"/>
<gene>
    <name evidence="2" type="ORF">RCOM_2050090</name>
</gene>
<organism evidence="2 3">
    <name type="scientific">Ricinus communis</name>
    <name type="common">Castor bean</name>
    <dbReference type="NCBI Taxonomy" id="3988"/>
    <lineage>
        <taxon>Eukaryota</taxon>
        <taxon>Viridiplantae</taxon>
        <taxon>Streptophyta</taxon>
        <taxon>Embryophyta</taxon>
        <taxon>Tracheophyta</taxon>
        <taxon>Spermatophyta</taxon>
        <taxon>Magnoliopsida</taxon>
        <taxon>eudicotyledons</taxon>
        <taxon>Gunneridae</taxon>
        <taxon>Pentapetalae</taxon>
        <taxon>rosids</taxon>
        <taxon>fabids</taxon>
        <taxon>Malpighiales</taxon>
        <taxon>Euphorbiaceae</taxon>
        <taxon>Acalyphoideae</taxon>
        <taxon>Acalypheae</taxon>
        <taxon>Ricinus</taxon>
    </lineage>
</organism>